<sequence length="71" mass="7737">MGPPLKPVKIPLDGITSLQRVNRTTQLDVIGKLAEDALNPTVFVTNKDVPVPIPAPEERYSSLVSTWTSSH</sequence>
<accession>A0ABC9WMW1</accession>
<dbReference type="AlphaFoldDB" id="A0ABC9WMW1"/>
<proteinExistence type="predicted"/>
<keyword evidence="2" id="KW-1185">Reference proteome</keyword>
<name>A0ABC9WMW1_GRUJA</name>
<dbReference type="EMBL" id="BAAFJT010000003">
    <property type="protein sequence ID" value="GAB0186525.1"/>
    <property type="molecule type" value="Genomic_DNA"/>
</dbReference>
<keyword evidence="1" id="KW-0649">Protein kinase inhibitor</keyword>
<evidence type="ECO:0000313" key="1">
    <source>
        <dbReference type="EMBL" id="GAB0186525.1"/>
    </source>
</evidence>
<dbReference type="GO" id="GO:0004860">
    <property type="term" value="F:protein kinase inhibitor activity"/>
    <property type="evidence" value="ECO:0007669"/>
    <property type="project" value="UniProtKB-KW"/>
</dbReference>
<evidence type="ECO:0000313" key="2">
    <source>
        <dbReference type="Proteomes" id="UP001623348"/>
    </source>
</evidence>
<gene>
    <name evidence="1" type="ORF">GRJ2_001117800</name>
</gene>
<dbReference type="Proteomes" id="UP001623348">
    <property type="component" value="Unassembled WGS sequence"/>
</dbReference>
<comment type="caution">
    <text evidence="1">The sequence shown here is derived from an EMBL/GenBank/DDBJ whole genome shotgun (WGS) entry which is preliminary data.</text>
</comment>
<reference evidence="1 2" key="1">
    <citation type="submission" date="2024-06" db="EMBL/GenBank/DDBJ databases">
        <title>The draft genome of Grus japonensis, version 3.</title>
        <authorList>
            <person name="Nabeshima K."/>
            <person name="Suzuki S."/>
            <person name="Onuma M."/>
        </authorList>
    </citation>
    <scope>NUCLEOTIDE SEQUENCE [LARGE SCALE GENOMIC DNA]</scope>
    <source>
        <strain evidence="1 2">451A</strain>
    </source>
</reference>
<protein>
    <submittedName>
        <fullName evidence="1">cAMP-dependent protein kinase inhibitor alpha</fullName>
    </submittedName>
</protein>
<organism evidence="1 2">
    <name type="scientific">Grus japonensis</name>
    <name type="common">Japanese crane</name>
    <name type="synonym">Red-crowned crane</name>
    <dbReference type="NCBI Taxonomy" id="30415"/>
    <lineage>
        <taxon>Eukaryota</taxon>
        <taxon>Metazoa</taxon>
        <taxon>Chordata</taxon>
        <taxon>Craniata</taxon>
        <taxon>Vertebrata</taxon>
        <taxon>Euteleostomi</taxon>
        <taxon>Archelosauria</taxon>
        <taxon>Archosauria</taxon>
        <taxon>Dinosauria</taxon>
        <taxon>Saurischia</taxon>
        <taxon>Theropoda</taxon>
        <taxon>Coelurosauria</taxon>
        <taxon>Aves</taxon>
        <taxon>Neognathae</taxon>
        <taxon>Neoaves</taxon>
        <taxon>Gruiformes</taxon>
        <taxon>Gruidae</taxon>
        <taxon>Grus</taxon>
    </lineage>
</organism>